<dbReference type="EMBL" id="JACBAD010002077">
    <property type="protein sequence ID" value="KAF7118061.1"/>
    <property type="molecule type" value="Genomic_DNA"/>
</dbReference>
<comment type="similarity">
    <text evidence="2">Belongs to the cytochrome P450 family.</text>
</comment>
<evidence type="ECO:0000256" key="5">
    <source>
        <dbReference type="ARBA" id="ARBA00023004"/>
    </source>
</evidence>
<proteinExistence type="inferred from homology"/>
<name>A0A8H6UDB1_9EURO</name>
<keyword evidence="6" id="KW-0349">Heme</keyword>
<evidence type="ECO:0000256" key="3">
    <source>
        <dbReference type="ARBA" id="ARBA00022723"/>
    </source>
</evidence>
<dbReference type="InterPro" id="IPR001128">
    <property type="entry name" value="Cyt_P450"/>
</dbReference>
<dbReference type="GO" id="GO:0016705">
    <property type="term" value="F:oxidoreductase activity, acting on paired donors, with incorporation or reduction of molecular oxygen"/>
    <property type="evidence" value="ECO:0007669"/>
    <property type="project" value="InterPro"/>
</dbReference>
<evidence type="ECO:0000313" key="8">
    <source>
        <dbReference type="Proteomes" id="UP000630445"/>
    </source>
</evidence>
<dbReference type="PANTHER" id="PTHR47582">
    <property type="entry name" value="P450, PUTATIVE (EUROFUNG)-RELATED"/>
    <property type="match status" value="1"/>
</dbReference>
<dbReference type="Gene3D" id="1.10.630.10">
    <property type="entry name" value="Cytochrome P450"/>
    <property type="match status" value="1"/>
</dbReference>
<dbReference type="PRINTS" id="PR00465">
    <property type="entry name" value="EP450IV"/>
</dbReference>
<reference evidence="7" key="1">
    <citation type="submission" date="2020-06" db="EMBL/GenBank/DDBJ databases">
        <title>Draft genome sequences of strains closely related to Aspergillus parafelis and Aspergillus hiratsukae.</title>
        <authorList>
            <person name="Dos Santos R.A.C."/>
            <person name="Rivero-Menendez O."/>
            <person name="Steenwyk J.L."/>
            <person name="Mead M.E."/>
            <person name="Goldman G.H."/>
            <person name="Alastruey-Izquierdo A."/>
            <person name="Rokas A."/>
        </authorList>
    </citation>
    <scope>NUCLEOTIDE SEQUENCE</scope>
    <source>
        <strain evidence="7">CNM-CM5793</strain>
    </source>
</reference>
<dbReference type="CDD" id="cd11040">
    <property type="entry name" value="CYP7_CYP8-like"/>
    <property type="match status" value="1"/>
</dbReference>
<gene>
    <name evidence="7" type="ORF">CNMCM5793_007437</name>
</gene>
<dbReference type="InterPro" id="IPR002403">
    <property type="entry name" value="Cyt_P450_E_grp-IV"/>
</dbReference>
<dbReference type="Pfam" id="PF00067">
    <property type="entry name" value="p450"/>
    <property type="match status" value="1"/>
</dbReference>
<dbReference type="AlphaFoldDB" id="A0A8H6UDB1"/>
<comment type="caution">
    <text evidence="7">The sequence shown here is derived from an EMBL/GenBank/DDBJ whole genome shotgun (WGS) entry which is preliminary data.</text>
</comment>
<protein>
    <recommendedName>
        <fullName evidence="9">Cytochrome P450</fullName>
    </recommendedName>
</protein>
<keyword evidence="3 6" id="KW-0479">Metal-binding</keyword>
<dbReference type="GO" id="GO:0020037">
    <property type="term" value="F:heme binding"/>
    <property type="evidence" value="ECO:0007669"/>
    <property type="project" value="InterPro"/>
</dbReference>
<dbReference type="InterPro" id="IPR036396">
    <property type="entry name" value="Cyt_P450_sf"/>
</dbReference>
<dbReference type="SUPFAM" id="SSF48264">
    <property type="entry name" value="Cytochrome P450"/>
    <property type="match status" value="1"/>
</dbReference>
<dbReference type="PANTHER" id="PTHR47582:SF1">
    <property type="entry name" value="P450, PUTATIVE (EUROFUNG)-RELATED"/>
    <property type="match status" value="1"/>
</dbReference>
<keyword evidence="8" id="KW-1185">Reference proteome</keyword>
<evidence type="ECO:0000256" key="1">
    <source>
        <dbReference type="ARBA" id="ARBA00001971"/>
    </source>
</evidence>
<sequence>MGVIALIYKIWRTCYTPVIPGEPPIVRHIIPFFGHFWGLMRHAHEYVNKLCQNTSHPIFTIPVLHGKAYVVSSPSFAQAVFRNKALSFAPFVVEFVHRMEDLSAPAKRAYAEGLHTQVMQLFAARMNGSARKKMAAVALQELARLLPHHRLSEGDIAGSPSNSPVQDLWLWLRTIMTVSTTSSLLGTTNNPWIKDHSLVESYWKFEAGDPTGRTSLIDVTYRNSKKSHDTMVDALEAYFAAECDVSSVDSSDSFVAPLTVDTAAIQRKYGFSAREIAATYVTIVHGALVNMVPTLFWCVAYIFSRPSLLAQLREELISALVSENGQRPEEDGKPRIVVMDADKIESCCPLMLSAFRETQRLVAIGTLHRRVVEDTTVSHNGGEGQELSYLLKKGTSILLPVASTHRNPLIWGPTANEFEATRFLGSQSQTREAAMTPDNLEKLEDEESTFARLRKTAYFPFGGGRELCPGRHFATTEVLGTMAVLVLGYDIRTIDGGPLKQPRFAPSRMTAATARPHPEADLKVQIGRRDGWKEVVWKIKDFP</sequence>
<dbReference type="OrthoDB" id="3366823at2759"/>
<comment type="cofactor">
    <cofactor evidence="1 6">
        <name>heme</name>
        <dbReference type="ChEBI" id="CHEBI:30413"/>
    </cofactor>
</comment>
<dbReference type="Proteomes" id="UP000630445">
    <property type="component" value="Unassembled WGS sequence"/>
</dbReference>
<feature type="binding site" description="axial binding residue" evidence="6">
    <location>
        <position position="468"/>
    </location>
    <ligand>
        <name>heme</name>
        <dbReference type="ChEBI" id="CHEBI:30413"/>
    </ligand>
    <ligandPart>
        <name>Fe</name>
        <dbReference type="ChEBI" id="CHEBI:18248"/>
    </ligandPart>
</feature>
<evidence type="ECO:0008006" key="9">
    <source>
        <dbReference type="Google" id="ProtNLM"/>
    </source>
</evidence>
<evidence type="ECO:0000256" key="4">
    <source>
        <dbReference type="ARBA" id="ARBA00023002"/>
    </source>
</evidence>
<evidence type="ECO:0000256" key="6">
    <source>
        <dbReference type="PIRSR" id="PIRSR602403-1"/>
    </source>
</evidence>
<keyword evidence="5 6" id="KW-0408">Iron</keyword>
<dbReference type="InterPro" id="IPR053007">
    <property type="entry name" value="CYP450_monoxygenase_sec-met"/>
</dbReference>
<organism evidence="7 8">
    <name type="scientific">Aspergillus hiratsukae</name>
    <dbReference type="NCBI Taxonomy" id="1194566"/>
    <lineage>
        <taxon>Eukaryota</taxon>
        <taxon>Fungi</taxon>
        <taxon>Dikarya</taxon>
        <taxon>Ascomycota</taxon>
        <taxon>Pezizomycotina</taxon>
        <taxon>Eurotiomycetes</taxon>
        <taxon>Eurotiomycetidae</taxon>
        <taxon>Eurotiales</taxon>
        <taxon>Aspergillaceae</taxon>
        <taxon>Aspergillus</taxon>
        <taxon>Aspergillus subgen. Fumigati</taxon>
    </lineage>
</organism>
<dbReference type="GO" id="GO:0004497">
    <property type="term" value="F:monooxygenase activity"/>
    <property type="evidence" value="ECO:0007669"/>
    <property type="project" value="InterPro"/>
</dbReference>
<dbReference type="GO" id="GO:0005506">
    <property type="term" value="F:iron ion binding"/>
    <property type="evidence" value="ECO:0007669"/>
    <property type="project" value="InterPro"/>
</dbReference>
<evidence type="ECO:0000256" key="2">
    <source>
        <dbReference type="ARBA" id="ARBA00010617"/>
    </source>
</evidence>
<evidence type="ECO:0000313" key="7">
    <source>
        <dbReference type="EMBL" id="KAF7118061.1"/>
    </source>
</evidence>
<accession>A0A8H6UDB1</accession>
<keyword evidence="4" id="KW-0560">Oxidoreductase</keyword>